<dbReference type="RefSeq" id="WP_139079662.1">
    <property type="nucleotide sequence ID" value="NZ_VDFV01000001.1"/>
</dbReference>
<keyword evidence="6 13" id="KW-0812">Transmembrane</keyword>
<gene>
    <name evidence="15" type="ORF">FHG71_00585</name>
</gene>
<dbReference type="GO" id="GO:0046872">
    <property type="term" value="F:metal ion binding"/>
    <property type="evidence" value="ECO:0007669"/>
    <property type="project" value="UniProtKB-KW"/>
</dbReference>
<keyword evidence="16" id="KW-1185">Reference proteome</keyword>
<keyword evidence="8" id="KW-0249">Electron transport</keyword>
<dbReference type="Proteomes" id="UP000305709">
    <property type="component" value="Unassembled WGS sequence"/>
</dbReference>
<evidence type="ECO:0000256" key="13">
    <source>
        <dbReference type="SAM" id="Phobius"/>
    </source>
</evidence>
<dbReference type="GO" id="GO:0022904">
    <property type="term" value="P:respiratory electron transport chain"/>
    <property type="evidence" value="ECO:0007669"/>
    <property type="project" value="InterPro"/>
</dbReference>
<proteinExistence type="inferred from homology"/>
<feature type="transmembrane region" description="Helical" evidence="13">
    <location>
        <begin position="60"/>
        <end position="79"/>
    </location>
</feature>
<dbReference type="GO" id="GO:0009055">
    <property type="term" value="F:electron transfer activity"/>
    <property type="evidence" value="ECO:0007669"/>
    <property type="project" value="InterPro"/>
</dbReference>
<dbReference type="AlphaFoldDB" id="A0A5C4NMM6"/>
<evidence type="ECO:0000256" key="7">
    <source>
        <dbReference type="ARBA" id="ARBA00022723"/>
    </source>
</evidence>
<dbReference type="InterPro" id="IPR016174">
    <property type="entry name" value="Di-haem_cyt_TM"/>
</dbReference>
<evidence type="ECO:0000313" key="15">
    <source>
        <dbReference type="EMBL" id="TNC74668.1"/>
    </source>
</evidence>
<evidence type="ECO:0000256" key="8">
    <source>
        <dbReference type="ARBA" id="ARBA00022982"/>
    </source>
</evidence>
<evidence type="ECO:0000256" key="1">
    <source>
        <dbReference type="ARBA" id="ARBA00001970"/>
    </source>
</evidence>
<name>A0A5C4NMM6_9RHOB</name>
<keyword evidence="5" id="KW-0349">Heme</keyword>
<comment type="similarity">
    <text evidence="12">Belongs to the cytochrome b561 family.</text>
</comment>
<dbReference type="PANTHER" id="PTHR30529">
    <property type="entry name" value="CYTOCHROME B561"/>
    <property type="match status" value="1"/>
</dbReference>
<evidence type="ECO:0000256" key="12">
    <source>
        <dbReference type="ARBA" id="ARBA00037975"/>
    </source>
</evidence>
<evidence type="ECO:0000256" key="9">
    <source>
        <dbReference type="ARBA" id="ARBA00022989"/>
    </source>
</evidence>
<dbReference type="GO" id="GO:0005886">
    <property type="term" value="C:plasma membrane"/>
    <property type="evidence" value="ECO:0007669"/>
    <property type="project" value="UniProtKB-SubCell"/>
</dbReference>
<feature type="transmembrane region" description="Helical" evidence="13">
    <location>
        <begin position="21"/>
        <end position="40"/>
    </location>
</feature>
<evidence type="ECO:0000256" key="6">
    <source>
        <dbReference type="ARBA" id="ARBA00022692"/>
    </source>
</evidence>
<dbReference type="Pfam" id="PF01292">
    <property type="entry name" value="Ni_hydr_CYTB"/>
    <property type="match status" value="1"/>
</dbReference>
<dbReference type="PANTHER" id="PTHR30529:SF7">
    <property type="entry name" value="CYTOCHROME B561 BACTERIAL_NI-HYDROGENASE DOMAIN-CONTAINING PROTEIN"/>
    <property type="match status" value="1"/>
</dbReference>
<evidence type="ECO:0000256" key="11">
    <source>
        <dbReference type="ARBA" id="ARBA00023136"/>
    </source>
</evidence>
<dbReference type="GO" id="GO:0020037">
    <property type="term" value="F:heme binding"/>
    <property type="evidence" value="ECO:0007669"/>
    <property type="project" value="TreeGrafter"/>
</dbReference>
<keyword evidence="9 13" id="KW-1133">Transmembrane helix</keyword>
<dbReference type="InterPro" id="IPR011577">
    <property type="entry name" value="Cyt_b561_bac/Ni-Hgenase"/>
</dbReference>
<evidence type="ECO:0000256" key="3">
    <source>
        <dbReference type="ARBA" id="ARBA00022448"/>
    </source>
</evidence>
<feature type="transmembrane region" description="Helical" evidence="13">
    <location>
        <begin position="139"/>
        <end position="161"/>
    </location>
</feature>
<evidence type="ECO:0000256" key="5">
    <source>
        <dbReference type="ARBA" id="ARBA00022617"/>
    </source>
</evidence>
<comment type="subcellular location">
    <subcellularLocation>
        <location evidence="2">Cell membrane</location>
        <topology evidence="2">Multi-pass membrane protein</topology>
    </subcellularLocation>
</comment>
<reference evidence="15 16" key="1">
    <citation type="submission" date="2019-06" db="EMBL/GenBank/DDBJ databases">
        <authorList>
            <person name="Jiang L."/>
        </authorList>
    </citation>
    <scope>NUCLEOTIDE SEQUENCE [LARGE SCALE GENOMIC DNA]</scope>
    <source>
        <strain evidence="15 16">YIM 48858</strain>
    </source>
</reference>
<evidence type="ECO:0000256" key="4">
    <source>
        <dbReference type="ARBA" id="ARBA00022475"/>
    </source>
</evidence>
<keyword evidence="3" id="KW-0813">Transport</keyword>
<keyword evidence="4" id="KW-1003">Cell membrane</keyword>
<keyword evidence="7" id="KW-0479">Metal-binding</keyword>
<keyword evidence="10" id="KW-0408">Iron</keyword>
<dbReference type="SUPFAM" id="SSF81342">
    <property type="entry name" value="Transmembrane di-heme cytochromes"/>
    <property type="match status" value="1"/>
</dbReference>
<sequence length="176" mass="19234">MTTTPTAPSERAAHARHGYSSYQITLHWTIAVLVVVNWLLGQGMSETYEALEAGQFVSNYGAAFMHICIGITIFLIMLARLTARLRRPVETAADSKHPLLAKLGMINHWAFYVVLLAMPPLGLLAWFAGAGWAGALHSLLAWVWVALFVLHVGGALVHLVLGENIIRRIVRPTAGT</sequence>
<dbReference type="EMBL" id="VDFV01000001">
    <property type="protein sequence ID" value="TNC74668.1"/>
    <property type="molecule type" value="Genomic_DNA"/>
</dbReference>
<organism evidence="15 16">
    <name type="scientific">Rubellimicrobium roseum</name>
    <dbReference type="NCBI Taxonomy" id="687525"/>
    <lineage>
        <taxon>Bacteria</taxon>
        <taxon>Pseudomonadati</taxon>
        <taxon>Pseudomonadota</taxon>
        <taxon>Alphaproteobacteria</taxon>
        <taxon>Rhodobacterales</taxon>
        <taxon>Roseobacteraceae</taxon>
        <taxon>Rubellimicrobium</taxon>
    </lineage>
</organism>
<evidence type="ECO:0000256" key="2">
    <source>
        <dbReference type="ARBA" id="ARBA00004651"/>
    </source>
</evidence>
<evidence type="ECO:0000313" key="16">
    <source>
        <dbReference type="Proteomes" id="UP000305709"/>
    </source>
</evidence>
<feature type="domain" description="Cytochrome b561 bacterial/Ni-hydrogenase" evidence="14">
    <location>
        <begin position="19"/>
        <end position="171"/>
    </location>
</feature>
<comment type="caution">
    <text evidence="15">The sequence shown here is derived from an EMBL/GenBank/DDBJ whole genome shotgun (WGS) entry which is preliminary data.</text>
</comment>
<keyword evidence="11 13" id="KW-0472">Membrane</keyword>
<protein>
    <recommendedName>
        <fullName evidence="14">Cytochrome b561 bacterial/Ni-hydrogenase domain-containing protein</fullName>
    </recommendedName>
</protein>
<evidence type="ECO:0000256" key="10">
    <source>
        <dbReference type="ARBA" id="ARBA00023004"/>
    </source>
</evidence>
<feature type="transmembrane region" description="Helical" evidence="13">
    <location>
        <begin position="109"/>
        <end position="133"/>
    </location>
</feature>
<accession>A0A5C4NMM6</accession>
<dbReference type="InterPro" id="IPR052168">
    <property type="entry name" value="Cytochrome_b561_oxidase"/>
</dbReference>
<dbReference type="OrthoDB" id="8156287at2"/>
<comment type="cofactor">
    <cofactor evidence="1">
        <name>heme b</name>
        <dbReference type="ChEBI" id="CHEBI:60344"/>
    </cofactor>
</comment>
<evidence type="ECO:0000259" key="14">
    <source>
        <dbReference type="Pfam" id="PF01292"/>
    </source>
</evidence>